<feature type="transmembrane region" description="Helical" evidence="1">
    <location>
        <begin position="89"/>
        <end position="111"/>
    </location>
</feature>
<protein>
    <submittedName>
        <fullName evidence="2">Uncharacterized protein</fullName>
    </submittedName>
</protein>
<name>A0AAV4AZE4_9GAST</name>
<dbReference type="AlphaFoldDB" id="A0AAV4AZE4"/>
<reference evidence="2 3" key="1">
    <citation type="journal article" date="2021" name="Elife">
        <title>Chloroplast acquisition without the gene transfer in kleptoplastic sea slugs, Plakobranchus ocellatus.</title>
        <authorList>
            <person name="Maeda T."/>
            <person name="Takahashi S."/>
            <person name="Yoshida T."/>
            <person name="Shimamura S."/>
            <person name="Takaki Y."/>
            <person name="Nagai Y."/>
            <person name="Toyoda A."/>
            <person name="Suzuki Y."/>
            <person name="Arimoto A."/>
            <person name="Ishii H."/>
            <person name="Satoh N."/>
            <person name="Nishiyama T."/>
            <person name="Hasebe M."/>
            <person name="Maruyama T."/>
            <person name="Minagawa J."/>
            <person name="Obokata J."/>
            <person name="Shigenobu S."/>
        </authorList>
    </citation>
    <scope>NUCLEOTIDE SEQUENCE [LARGE SCALE GENOMIC DNA]</scope>
</reference>
<keyword evidence="1" id="KW-1133">Transmembrane helix</keyword>
<evidence type="ECO:0000313" key="3">
    <source>
        <dbReference type="Proteomes" id="UP000735302"/>
    </source>
</evidence>
<evidence type="ECO:0000313" key="2">
    <source>
        <dbReference type="EMBL" id="GFO12387.1"/>
    </source>
</evidence>
<gene>
    <name evidence="2" type="ORF">PoB_003889200</name>
</gene>
<keyword evidence="3" id="KW-1185">Reference proteome</keyword>
<proteinExistence type="predicted"/>
<comment type="caution">
    <text evidence="2">The sequence shown here is derived from an EMBL/GenBank/DDBJ whole genome shotgun (WGS) entry which is preliminary data.</text>
</comment>
<accession>A0AAV4AZE4</accession>
<keyword evidence="1" id="KW-0812">Transmembrane</keyword>
<evidence type="ECO:0000256" key="1">
    <source>
        <dbReference type="SAM" id="Phobius"/>
    </source>
</evidence>
<dbReference type="EMBL" id="BLXT01004421">
    <property type="protein sequence ID" value="GFO12387.1"/>
    <property type="molecule type" value="Genomic_DNA"/>
</dbReference>
<organism evidence="2 3">
    <name type="scientific">Plakobranchus ocellatus</name>
    <dbReference type="NCBI Taxonomy" id="259542"/>
    <lineage>
        <taxon>Eukaryota</taxon>
        <taxon>Metazoa</taxon>
        <taxon>Spiralia</taxon>
        <taxon>Lophotrochozoa</taxon>
        <taxon>Mollusca</taxon>
        <taxon>Gastropoda</taxon>
        <taxon>Heterobranchia</taxon>
        <taxon>Euthyneura</taxon>
        <taxon>Panpulmonata</taxon>
        <taxon>Sacoglossa</taxon>
        <taxon>Placobranchoidea</taxon>
        <taxon>Plakobranchidae</taxon>
        <taxon>Plakobranchus</taxon>
    </lineage>
</organism>
<keyword evidence="1" id="KW-0472">Membrane</keyword>
<sequence length="166" mass="17940">MDVRTNYHHSFGKSFEDHTFDVKTGYEELKNEASDLSGETNIFKGKGATSKSDKTELTQLVPASNGHCSSTAAPDKGFKFREIPTKSKVTLAMLLFSHFMAGCGFSVPGPFYPRELVDSMVISGFRPLLGHGAGGGARTRDGRVGADLRVDSLASVPPTPLSLMRR</sequence>
<dbReference type="Proteomes" id="UP000735302">
    <property type="component" value="Unassembled WGS sequence"/>
</dbReference>